<dbReference type="Pfam" id="PF19468">
    <property type="entry name" value="DUF6005"/>
    <property type="match status" value="1"/>
</dbReference>
<sequence>MSIKIHCLMSCLCEIVKRRGEADHRPFYFGVWDAEFDVTDDGRLAYHSERLSHQRRFDDYERLFGLRAQRWHDPGLSPERNVERLLELMKEQPEHRYLLVMLDMSRLPDRETKASMSPFPHYLMVSKTDRDDTWFVFDPDFRWEGEAKKDDVVAAILAMGEDGAGYSIDAQAVGAPSLELVDAYFRETFRPERNELTEQVRAIVARAAGAGTPEALAYLLPALKQLKVLAIRKYGYEYALMYFQDTLGYSRDRFLKWANQIEDLCQTYSTAHYLSVKIAMTGKKALVETLLESLDEADAIERGIKEEIWRQYDGWRQAALGEPAPPLRGQAEVPA</sequence>
<evidence type="ECO:0000313" key="2">
    <source>
        <dbReference type="Proteomes" id="UP000234789"/>
    </source>
</evidence>
<proteinExistence type="predicted"/>
<accession>A0A2N5N933</accession>
<comment type="caution">
    <text evidence="1">The sequence shown here is derived from an EMBL/GenBank/DDBJ whole genome shotgun (WGS) entry which is preliminary data.</text>
</comment>
<name>A0A2N5N933_9BACL</name>
<dbReference type="InterPro" id="IPR046047">
    <property type="entry name" value="DUF6005"/>
</dbReference>
<gene>
    <name evidence="1" type="ORF">B8V81_1049</name>
</gene>
<evidence type="ECO:0008006" key="3">
    <source>
        <dbReference type="Google" id="ProtNLM"/>
    </source>
</evidence>
<keyword evidence="2" id="KW-1185">Reference proteome</keyword>
<dbReference type="Proteomes" id="UP000234789">
    <property type="component" value="Unassembled WGS sequence"/>
</dbReference>
<reference evidence="1 2" key="1">
    <citation type="submission" date="2017-05" db="EMBL/GenBank/DDBJ databases">
        <title>Functional genome analysis of Paenibacillus pasadenensis strain R16: insights on endophytic life style and antifungal activity.</title>
        <authorList>
            <person name="Passera A."/>
            <person name="Marcolungo L."/>
            <person name="Casati P."/>
            <person name="Brasca M."/>
            <person name="Quaglino F."/>
            <person name="Delledonne M."/>
        </authorList>
    </citation>
    <scope>NUCLEOTIDE SEQUENCE [LARGE SCALE GENOMIC DNA]</scope>
    <source>
        <strain evidence="1 2">R16</strain>
    </source>
</reference>
<organism evidence="1 2">
    <name type="scientific">Paenibacillus pasadenensis</name>
    <dbReference type="NCBI Taxonomy" id="217090"/>
    <lineage>
        <taxon>Bacteria</taxon>
        <taxon>Bacillati</taxon>
        <taxon>Bacillota</taxon>
        <taxon>Bacilli</taxon>
        <taxon>Bacillales</taxon>
        <taxon>Paenibacillaceae</taxon>
        <taxon>Paenibacillus</taxon>
    </lineage>
</organism>
<dbReference type="AlphaFoldDB" id="A0A2N5N933"/>
<evidence type="ECO:0000313" key="1">
    <source>
        <dbReference type="EMBL" id="PLT46825.1"/>
    </source>
</evidence>
<dbReference type="RefSeq" id="WP_101807903.1">
    <property type="nucleotide sequence ID" value="NZ_NFEZ01000003.1"/>
</dbReference>
<protein>
    <recommendedName>
        <fullName evidence="3">Petrobactin biosynthesis protein AsbE</fullName>
    </recommendedName>
</protein>
<dbReference type="EMBL" id="NFEZ01000003">
    <property type="protein sequence ID" value="PLT46825.1"/>
    <property type="molecule type" value="Genomic_DNA"/>
</dbReference>